<proteinExistence type="predicted"/>
<protein>
    <submittedName>
        <fullName evidence="1">Uncharacterized protein</fullName>
    </submittedName>
</protein>
<evidence type="ECO:0000313" key="2">
    <source>
        <dbReference type="Proteomes" id="UP000824533"/>
    </source>
</evidence>
<keyword evidence="2" id="KW-1185">Reference proteome</keyword>
<reference evidence="1 2" key="1">
    <citation type="journal article" date="2021" name="Front. Genet.">
        <title>Chromosome-Level Genome Assembly Reveals Significant Gene Expansion in the Toll and IMD Signaling Pathways of Dendrolimus kikuchii.</title>
        <authorList>
            <person name="Zhou J."/>
            <person name="Wu P."/>
            <person name="Xiong Z."/>
            <person name="Liu N."/>
            <person name="Zhao N."/>
            <person name="Ji M."/>
            <person name="Qiu Y."/>
            <person name="Yang B."/>
        </authorList>
    </citation>
    <scope>NUCLEOTIDE SEQUENCE [LARGE SCALE GENOMIC DNA]</scope>
    <source>
        <strain evidence="1">Ann1</strain>
    </source>
</reference>
<comment type="caution">
    <text evidence="1">The sequence shown here is derived from an EMBL/GenBank/DDBJ whole genome shotgun (WGS) entry which is preliminary data.</text>
</comment>
<evidence type="ECO:0000313" key="1">
    <source>
        <dbReference type="EMBL" id="KAJ0175911.1"/>
    </source>
</evidence>
<dbReference type="Proteomes" id="UP000824533">
    <property type="component" value="Linkage Group LG14"/>
</dbReference>
<sequence>MQAMSANASTPRAPQRSPFAIQELLGLSDNRESRDRYFESRDADRVLNLSESREPRSPYTPQFPLPASMASRVAYAAAFNAQAAVAAAFLPGPPLLHPPPGFPQIKSPYSPTSQPHLTAVRQFYSGVSSLEAAKDFTVDGLTGYNGKKKKKKRRHSRTIFTSYQLDELEKAFKDAHYPDVYAREMLSLKTDLPEDRIQVWFQNRRAKWRKTEKCWGRSTIMAEYGLYGAMVRHSLPLPETILKSAKENDAVAPWLLGMHRKSLEAAQHLKESGSEREGSEAEPDRAASESPAPHHHDNHDNQAQSSPASSTTASSSARGRASPEPGPPFEDPEAFRNNSIACLRAKAQEHQARILSNNLLLQVRGLSRTPAPPLPEDEAPGDIDVGTEPPPLEHPPHAPHLY</sequence>
<name>A0ACC1CWF1_9NEOP</name>
<gene>
    <name evidence="1" type="ORF">K1T71_008085</name>
</gene>
<organism evidence="1 2">
    <name type="scientific">Dendrolimus kikuchii</name>
    <dbReference type="NCBI Taxonomy" id="765133"/>
    <lineage>
        <taxon>Eukaryota</taxon>
        <taxon>Metazoa</taxon>
        <taxon>Ecdysozoa</taxon>
        <taxon>Arthropoda</taxon>
        <taxon>Hexapoda</taxon>
        <taxon>Insecta</taxon>
        <taxon>Pterygota</taxon>
        <taxon>Neoptera</taxon>
        <taxon>Endopterygota</taxon>
        <taxon>Lepidoptera</taxon>
        <taxon>Glossata</taxon>
        <taxon>Ditrysia</taxon>
        <taxon>Bombycoidea</taxon>
        <taxon>Lasiocampidae</taxon>
        <taxon>Dendrolimus</taxon>
    </lineage>
</organism>
<accession>A0ACC1CWF1</accession>
<dbReference type="EMBL" id="CM034400">
    <property type="protein sequence ID" value="KAJ0175911.1"/>
    <property type="molecule type" value="Genomic_DNA"/>
</dbReference>